<reference evidence="11 12" key="1">
    <citation type="submission" date="2018-09" db="EMBL/GenBank/DDBJ databases">
        <authorList>
            <person name="Zeman M."/>
            <person name="Pardy F."/>
        </authorList>
    </citation>
    <scope>NUCLEOTIDE SEQUENCE [LARGE SCALE GENOMIC DNA]</scope>
    <source>
        <strain evidence="11 12">CCM 8852</strain>
    </source>
</reference>
<evidence type="ECO:0000313" key="12">
    <source>
        <dbReference type="Proteomes" id="UP000284250"/>
    </source>
</evidence>
<dbReference type="PROSITE" id="PS51296">
    <property type="entry name" value="RIESKE"/>
    <property type="match status" value="1"/>
</dbReference>
<dbReference type="PANTHER" id="PTHR43557:SF2">
    <property type="entry name" value="RIESKE DOMAIN-CONTAINING PROTEIN-RELATED"/>
    <property type="match status" value="1"/>
</dbReference>
<evidence type="ECO:0000256" key="1">
    <source>
        <dbReference type="ARBA" id="ARBA00001974"/>
    </source>
</evidence>
<keyword evidence="6" id="KW-0560">Oxidoreductase</keyword>
<keyword evidence="3" id="KW-0001">2Fe-2S</keyword>
<dbReference type="InterPro" id="IPR023753">
    <property type="entry name" value="FAD/NAD-binding_dom"/>
</dbReference>
<evidence type="ECO:0000256" key="3">
    <source>
        <dbReference type="ARBA" id="ARBA00022714"/>
    </source>
</evidence>
<evidence type="ECO:0000259" key="10">
    <source>
        <dbReference type="PROSITE" id="PS51296"/>
    </source>
</evidence>
<dbReference type="Gene3D" id="2.102.10.10">
    <property type="entry name" value="Rieske [2Fe-2S] iron-sulphur domain"/>
    <property type="match status" value="1"/>
</dbReference>
<accession>A0A418R2A5</accession>
<feature type="compositionally biased region" description="Low complexity" evidence="9">
    <location>
        <begin position="37"/>
        <end position="56"/>
    </location>
</feature>
<dbReference type="EMBL" id="QYCN01000008">
    <property type="protein sequence ID" value="RIY11519.1"/>
    <property type="molecule type" value="Genomic_DNA"/>
</dbReference>
<organism evidence="11 12">
    <name type="scientific">Hymenobacter rubripertinctus</name>
    <dbReference type="NCBI Taxonomy" id="2029981"/>
    <lineage>
        <taxon>Bacteria</taxon>
        <taxon>Pseudomonadati</taxon>
        <taxon>Bacteroidota</taxon>
        <taxon>Cytophagia</taxon>
        <taxon>Cytophagales</taxon>
        <taxon>Hymenobacteraceae</taxon>
        <taxon>Hymenobacter</taxon>
    </lineage>
</organism>
<dbReference type="SUPFAM" id="SSF50022">
    <property type="entry name" value="ISP domain"/>
    <property type="match status" value="1"/>
</dbReference>
<feature type="domain" description="Rieske" evidence="10">
    <location>
        <begin position="152"/>
        <end position="247"/>
    </location>
</feature>
<dbReference type="Gene3D" id="3.50.50.60">
    <property type="entry name" value="FAD/NAD(P)-binding domain"/>
    <property type="match status" value="2"/>
</dbReference>
<dbReference type="AlphaFoldDB" id="A0A418R2A5"/>
<dbReference type="PANTHER" id="PTHR43557">
    <property type="entry name" value="APOPTOSIS-INDUCING FACTOR 1"/>
    <property type="match status" value="1"/>
</dbReference>
<dbReference type="InterPro" id="IPR017941">
    <property type="entry name" value="Rieske_2Fe-2S"/>
</dbReference>
<evidence type="ECO:0000256" key="9">
    <source>
        <dbReference type="SAM" id="MobiDB-lite"/>
    </source>
</evidence>
<evidence type="ECO:0000256" key="2">
    <source>
        <dbReference type="ARBA" id="ARBA00022630"/>
    </source>
</evidence>
<dbReference type="GO" id="GO:0005737">
    <property type="term" value="C:cytoplasm"/>
    <property type="evidence" value="ECO:0007669"/>
    <property type="project" value="TreeGrafter"/>
</dbReference>
<keyword evidence="12" id="KW-1185">Reference proteome</keyword>
<name>A0A418R2A5_9BACT</name>
<evidence type="ECO:0000256" key="8">
    <source>
        <dbReference type="ARBA" id="ARBA00023014"/>
    </source>
</evidence>
<dbReference type="SUPFAM" id="SSF51905">
    <property type="entry name" value="FAD/NAD(P)-binding domain"/>
    <property type="match status" value="2"/>
</dbReference>
<dbReference type="PRINTS" id="PR00368">
    <property type="entry name" value="FADPNR"/>
</dbReference>
<comment type="cofactor">
    <cofactor evidence="1">
        <name>FAD</name>
        <dbReference type="ChEBI" id="CHEBI:57692"/>
    </cofactor>
</comment>
<evidence type="ECO:0000313" key="11">
    <source>
        <dbReference type="EMBL" id="RIY11519.1"/>
    </source>
</evidence>
<protein>
    <submittedName>
        <fullName evidence="11">NAD(FAD)-dependent dehydrogenase</fullName>
    </submittedName>
</protein>
<keyword evidence="4" id="KW-0479">Metal-binding</keyword>
<keyword evidence="5" id="KW-0274">FAD</keyword>
<dbReference type="GO" id="GO:0051537">
    <property type="term" value="F:2 iron, 2 sulfur cluster binding"/>
    <property type="evidence" value="ECO:0007669"/>
    <property type="project" value="UniProtKB-KW"/>
</dbReference>
<dbReference type="InterPro" id="IPR036188">
    <property type="entry name" value="FAD/NAD-bd_sf"/>
</dbReference>
<dbReference type="GO" id="GO:0016651">
    <property type="term" value="F:oxidoreductase activity, acting on NAD(P)H"/>
    <property type="evidence" value="ECO:0007669"/>
    <property type="project" value="TreeGrafter"/>
</dbReference>
<keyword evidence="8" id="KW-0411">Iron-sulfur</keyword>
<gene>
    <name evidence="11" type="ORF">D0T11_06840</name>
</gene>
<evidence type="ECO:0000256" key="6">
    <source>
        <dbReference type="ARBA" id="ARBA00023002"/>
    </source>
</evidence>
<dbReference type="InterPro" id="IPR036922">
    <property type="entry name" value="Rieske_2Fe-2S_sf"/>
</dbReference>
<sequence>MAGEIGGKPFYGQTSQRDEPPGAAGGSTRPPLRAVHPATSQSRRSSQPSARHTYSTRPRRRRPATTPCTRHSAEVPGARYTNTQGLPTRRPAQRAGWVDGGLGTGGRERIECGKDIRRVGSRKVRHNLAFLVCVGKASATPVSALCLMPSEFDLAPADALQDGEMRTYSAADTDVLLLRRAGQYLALAAHCPHYGAPLEKGRLIGDQLVCPWHHACFRVTDGHLCQPPALDSLPSYAVRVAEGRIWVTLPARPAAAAASPDATPTALVGGTAPPLSSAAPDERTFVVVGGGAAGQFAAQTLRAEGFGGRLVLVTSEAAAPYDRTKLSKAYLAGKADKSALPLRQPGFYEQHRIEVLTDTRATGLTLHTRQLKLSGRDPLKYDKLLLAPGSQPNRLPKLPGHDLTGVLPLRSAADADQLRQAAAKAERVVVIGSSFIGMEVAASLADGKRHITVIAQGKEPFERVLGPKIGAMFRNLHRRHGVRFKAEAEVTALEGEDGRVTAVRLASGQRLSADLVVLGVGVRPATDFLEHAFELEKDGGLRVDACLCAAEHVYAAGDVALFPLAAGLGQHRIEHWRVAQQQGACAARNMLGQEAAFAEVPFFWTQQYGKSLRYAGHAPGWDEIIFHGDVRRQNFLALYAHQNRLVAAAAMGRDDDMMVIEALLRAGRMPTPTAARRKLHWAALLG</sequence>
<keyword evidence="7" id="KW-0408">Iron</keyword>
<dbReference type="OrthoDB" id="9792592at2"/>
<evidence type="ECO:0000256" key="4">
    <source>
        <dbReference type="ARBA" id="ARBA00022723"/>
    </source>
</evidence>
<feature type="region of interest" description="Disordered" evidence="9">
    <location>
        <begin position="1"/>
        <end position="101"/>
    </location>
</feature>
<dbReference type="PRINTS" id="PR00411">
    <property type="entry name" value="PNDRDTASEI"/>
</dbReference>
<keyword evidence="2" id="KW-0285">Flavoprotein</keyword>
<dbReference type="InterPro" id="IPR050446">
    <property type="entry name" value="FAD-oxidoreductase/Apoptosis"/>
</dbReference>
<dbReference type="Proteomes" id="UP000284250">
    <property type="component" value="Unassembled WGS sequence"/>
</dbReference>
<dbReference type="Gene3D" id="3.30.390.30">
    <property type="match status" value="1"/>
</dbReference>
<reference evidence="11 12" key="2">
    <citation type="submission" date="2019-01" db="EMBL/GenBank/DDBJ databases">
        <title>Hymenobacter humicola sp. nov., isolated from soils in Antarctica.</title>
        <authorList>
            <person name="Sedlacek I."/>
            <person name="Holochova P."/>
            <person name="Kralova S."/>
            <person name="Pantucek R."/>
            <person name="Stankova E."/>
            <person name="Vrbovska V."/>
            <person name="Kristofova L."/>
            <person name="Svec P."/>
            <person name="Busse H.-J."/>
        </authorList>
    </citation>
    <scope>NUCLEOTIDE SEQUENCE [LARGE SCALE GENOMIC DNA]</scope>
    <source>
        <strain evidence="11 12">CCM 8852</strain>
    </source>
</reference>
<dbReference type="InterPro" id="IPR028202">
    <property type="entry name" value="Reductase_C"/>
</dbReference>
<dbReference type="InterPro" id="IPR016156">
    <property type="entry name" value="FAD/NAD-linked_Rdtase_dimer_sf"/>
</dbReference>
<dbReference type="Pfam" id="PF07992">
    <property type="entry name" value="Pyr_redox_2"/>
    <property type="match status" value="1"/>
</dbReference>
<comment type="caution">
    <text evidence="11">The sequence shown here is derived from an EMBL/GenBank/DDBJ whole genome shotgun (WGS) entry which is preliminary data.</text>
</comment>
<evidence type="ECO:0000256" key="7">
    <source>
        <dbReference type="ARBA" id="ARBA00023004"/>
    </source>
</evidence>
<dbReference type="SUPFAM" id="SSF55424">
    <property type="entry name" value="FAD/NAD-linked reductases, dimerisation (C-terminal) domain"/>
    <property type="match status" value="1"/>
</dbReference>
<dbReference type="Pfam" id="PF14759">
    <property type="entry name" value="Reductase_C"/>
    <property type="match status" value="1"/>
</dbReference>
<dbReference type="GO" id="GO:0046872">
    <property type="term" value="F:metal ion binding"/>
    <property type="evidence" value="ECO:0007669"/>
    <property type="project" value="UniProtKB-KW"/>
</dbReference>
<proteinExistence type="predicted"/>
<evidence type="ECO:0000256" key="5">
    <source>
        <dbReference type="ARBA" id="ARBA00022827"/>
    </source>
</evidence>
<dbReference type="Pfam" id="PF00355">
    <property type="entry name" value="Rieske"/>
    <property type="match status" value="1"/>
</dbReference>